<name>A0A1A9X567_9MUSC</name>
<keyword evidence="2" id="KW-1185">Reference proteome</keyword>
<protein>
    <submittedName>
        <fullName evidence="1">Uncharacterized protein</fullName>
    </submittedName>
</protein>
<proteinExistence type="predicted"/>
<dbReference type="EnsemblMetazoa" id="GBRI044629-RA">
    <property type="protein sequence ID" value="GBRI044629-PA"/>
    <property type="gene ID" value="GBRI044629"/>
</dbReference>
<dbReference type="VEuPathDB" id="VectorBase:GBRI044629"/>
<dbReference type="AlphaFoldDB" id="A0A1A9X567"/>
<reference evidence="2" key="1">
    <citation type="submission" date="2014-03" db="EMBL/GenBank/DDBJ databases">
        <authorList>
            <person name="Aksoy S."/>
            <person name="Warren W."/>
            <person name="Wilson R.K."/>
        </authorList>
    </citation>
    <scope>NUCLEOTIDE SEQUENCE [LARGE SCALE GENOMIC DNA]</scope>
    <source>
        <strain evidence="2">IAEA</strain>
    </source>
</reference>
<organism evidence="1 2">
    <name type="scientific">Glossina brevipalpis</name>
    <dbReference type="NCBI Taxonomy" id="37001"/>
    <lineage>
        <taxon>Eukaryota</taxon>
        <taxon>Metazoa</taxon>
        <taxon>Ecdysozoa</taxon>
        <taxon>Arthropoda</taxon>
        <taxon>Hexapoda</taxon>
        <taxon>Insecta</taxon>
        <taxon>Pterygota</taxon>
        <taxon>Neoptera</taxon>
        <taxon>Endopterygota</taxon>
        <taxon>Diptera</taxon>
        <taxon>Brachycera</taxon>
        <taxon>Muscomorpha</taxon>
        <taxon>Hippoboscoidea</taxon>
        <taxon>Glossinidae</taxon>
        <taxon>Glossina</taxon>
    </lineage>
</organism>
<dbReference type="Proteomes" id="UP000091820">
    <property type="component" value="Unassembled WGS sequence"/>
</dbReference>
<accession>A0A1A9X567</accession>
<reference evidence="1" key="2">
    <citation type="submission" date="2020-05" db="UniProtKB">
        <authorList>
            <consortium name="EnsemblMetazoa"/>
        </authorList>
    </citation>
    <scope>IDENTIFICATION</scope>
    <source>
        <strain evidence="1">IAEA</strain>
    </source>
</reference>
<evidence type="ECO:0000313" key="1">
    <source>
        <dbReference type="EnsemblMetazoa" id="GBRI044629-PA"/>
    </source>
</evidence>
<sequence>MKKKKRKQKLQLQLQQQTSKCNLSIKHKQQHKGEKNFYKAYDYYDVAPWDNESNLNKIRILNEPDNQIDQYETYLRYKGQAHTKAQSVSRNSAVFSVLC</sequence>
<evidence type="ECO:0000313" key="2">
    <source>
        <dbReference type="Proteomes" id="UP000091820"/>
    </source>
</evidence>